<dbReference type="RefSeq" id="WP_201375251.1">
    <property type="nucleotide sequence ID" value="NZ_BNJG01000003.1"/>
</dbReference>
<evidence type="ECO:0000313" key="1">
    <source>
        <dbReference type="EMBL" id="GHO59030.1"/>
    </source>
</evidence>
<keyword evidence="2" id="KW-1185">Reference proteome</keyword>
<evidence type="ECO:0000313" key="2">
    <source>
        <dbReference type="Proteomes" id="UP000654345"/>
    </source>
</evidence>
<organism evidence="1 2">
    <name type="scientific">Ktedonobacter robiniae</name>
    <dbReference type="NCBI Taxonomy" id="2778365"/>
    <lineage>
        <taxon>Bacteria</taxon>
        <taxon>Bacillati</taxon>
        <taxon>Chloroflexota</taxon>
        <taxon>Ktedonobacteria</taxon>
        <taxon>Ktedonobacterales</taxon>
        <taxon>Ktedonobacteraceae</taxon>
        <taxon>Ktedonobacter</taxon>
    </lineage>
</organism>
<reference evidence="1 2" key="1">
    <citation type="journal article" date="2021" name="Int. J. Syst. Evol. Microbiol.">
        <title>Reticulibacter mediterranei gen. nov., sp. nov., within the new family Reticulibacteraceae fam. nov., and Ktedonospora formicarum gen. nov., sp. nov., Ktedonobacter robiniae sp. nov., Dictyobacter formicarum sp. nov. and Dictyobacter arantiisoli sp. nov., belonging to the class Ktedonobacteria.</title>
        <authorList>
            <person name="Yabe S."/>
            <person name="Zheng Y."/>
            <person name="Wang C.M."/>
            <person name="Sakai Y."/>
            <person name="Abe K."/>
            <person name="Yokota A."/>
            <person name="Donadio S."/>
            <person name="Cavaletti L."/>
            <person name="Monciardini P."/>
        </authorList>
    </citation>
    <scope>NUCLEOTIDE SEQUENCE [LARGE SCALE GENOMIC DNA]</scope>
    <source>
        <strain evidence="1 2">SOSP1-30</strain>
    </source>
</reference>
<name>A0ABQ3V317_9CHLR</name>
<sequence length="46" mass="4942">MELEEGLQGEMMGKLVAEYGLTSSGKVLFERYGACGDVGDVGWAEK</sequence>
<comment type="caution">
    <text evidence="1">The sequence shown here is derived from an EMBL/GenBank/DDBJ whole genome shotgun (WGS) entry which is preliminary data.</text>
</comment>
<proteinExistence type="predicted"/>
<accession>A0ABQ3V317</accession>
<dbReference type="EMBL" id="BNJG01000003">
    <property type="protein sequence ID" value="GHO59030.1"/>
    <property type="molecule type" value="Genomic_DNA"/>
</dbReference>
<gene>
    <name evidence="1" type="ORF">KSB_75050</name>
</gene>
<protein>
    <submittedName>
        <fullName evidence="1">Uncharacterized protein</fullName>
    </submittedName>
</protein>
<dbReference type="Proteomes" id="UP000654345">
    <property type="component" value="Unassembled WGS sequence"/>
</dbReference>